<sequence length="328" mass="36652">MEKFRIDGEVTAKKRLRLTANVVDKLVDQASEEMGEEEDIVAVDHGEFWGDLKVAAEKEPNWNELKSAFNSCRSLSLEKGKMLGLLFMVHVDDGDGNEDEDEPEPVLLLQWNGGCPRICINSLFATEKLRKKKIKLQHLVVRPMAEIYPVWPGENVVYGKGVGDNKLVDNLLHDIINDGLKESGFAGDPEIGKKTGKKKKEVDSEDDFVDPPTKRKAETEKRIKKKSNNGKQLRDVSDDSGEEVLEEQGMERLFKMIGSLSEEMKTLNTNLVAGHQKVDQKCEGLKRSVTDLQGDVEKLRKKAGEKNDEINEDSANGSEEGTGTNDEV</sequence>
<feature type="region of interest" description="Disordered" evidence="1">
    <location>
        <begin position="287"/>
        <end position="328"/>
    </location>
</feature>
<protein>
    <submittedName>
        <fullName evidence="2">Predicted protein</fullName>
    </submittedName>
</protein>
<keyword evidence="3" id="KW-1185">Reference proteome</keyword>
<name>D7LB29_ARALL</name>
<feature type="region of interest" description="Disordered" evidence="1">
    <location>
        <begin position="186"/>
        <end position="244"/>
    </location>
</feature>
<gene>
    <name evidence="2" type="ORF">ARALYDRAFT_673947</name>
</gene>
<feature type="compositionally biased region" description="Polar residues" evidence="1">
    <location>
        <begin position="313"/>
        <end position="328"/>
    </location>
</feature>
<dbReference type="Gramene" id="Al_scaffold_0003_3144">
    <property type="protein sequence ID" value="Al_scaffold_0003_3144"/>
    <property type="gene ID" value="Al_scaffold_0003_3144"/>
</dbReference>
<accession>D7LB29</accession>
<dbReference type="EMBL" id="GL348715">
    <property type="protein sequence ID" value="EFH60025.1"/>
    <property type="molecule type" value="Genomic_DNA"/>
</dbReference>
<evidence type="ECO:0000256" key="1">
    <source>
        <dbReference type="SAM" id="MobiDB-lite"/>
    </source>
</evidence>
<reference evidence="3" key="1">
    <citation type="journal article" date="2011" name="Nat. Genet.">
        <title>The Arabidopsis lyrata genome sequence and the basis of rapid genome size change.</title>
        <authorList>
            <person name="Hu T.T."/>
            <person name="Pattyn P."/>
            <person name="Bakker E.G."/>
            <person name="Cao J."/>
            <person name="Cheng J.-F."/>
            <person name="Clark R.M."/>
            <person name="Fahlgren N."/>
            <person name="Fawcett J.A."/>
            <person name="Grimwood J."/>
            <person name="Gundlach H."/>
            <person name="Haberer G."/>
            <person name="Hollister J.D."/>
            <person name="Ossowski S."/>
            <person name="Ottilar R.P."/>
            <person name="Salamov A.A."/>
            <person name="Schneeberger K."/>
            <person name="Spannagl M."/>
            <person name="Wang X."/>
            <person name="Yang L."/>
            <person name="Nasrallah M.E."/>
            <person name="Bergelson J."/>
            <person name="Carrington J.C."/>
            <person name="Gaut B.S."/>
            <person name="Schmutz J."/>
            <person name="Mayer K.F.X."/>
            <person name="Van de Peer Y."/>
            <person name="Grigoriev I.V."/>
            <person name="Nordborg M."/>
            <person name="Weigel D."/>
            <person name="Guo Y.-L."/>
        </authorList>
    </citation>
    <scope>NUCLEOTIDE SEQUENCE [LARGE SCALE GENOMIC DNA]</scope>
    <source>
        <strain evidence="3">cv. MN47</strain>
    </source>
</reference>
<feature type="compositionally biased region" description="Basic and acidic residues" evidence="1">
    <location>
        <begin position="212"/>
        <end position="221"/>
    </location>
</feature>
<organism evidence="3">
    <name type="scientific">Arabidopsis lyrata subsp. lyrata</name>
    <name type="common">Lyre-leaved rock-cress</name>
    <dbReference type="NCBI Taxonomy" id="81972"/>
    <lineage>
        <taxon>Eukaryota</taxon>
        <taxon>Viridiplantae</taxon>
        <taxon>Streptophyta</taxon>
        <taxon>Embryophyta</taxon>
        <taxon>Tracheophyta</taxon>
        <taxon>Spermatophyta</taxon>
        <taxon>Magnoliopsida</taxon>
        <taxon>eudicotyledons</taxon>
        <taxon>Gunneridae</taxon>
        <taxon>Pentapetalae</taxon>
        <taxon>rosids</taxon>
        <taxon>malvids</taxon>
        <taxon>Brassicales</taxon>
        <taxon>Brassicaceae</taxon>
        <taxon>Camelineae</taxon>
        <taxon>Arabidopsis</taxon>
    </lineage>
</organism>
<proteinExistence type="predicted"/>
<dbReference type="Proteomes" id="UP000008694">
    <property type="component" value="Unassembled WGS sequence"/>
</dbReference>
<evidence type="ECO:0000313" key="3">
    <source>
        <dbReference type="Proteomes" id="UP000008694"/>
    </source>
</evidence>
<dbReference type="HOGENOM" id="CLU_848218_0_0_1"/>
<evidence type="ECO:0000313" key="2">
    <source>
        <dbReference type="EMBL" id="EFH60025.1"/>
    </source>
</evidence>
<dbReference type="AlphaFoldDB" id="D7LB29"/>
<feature type="compositionally biased region" description="Basic and acidic residues" evidence="1">
    <location>
        <begin position="287"/>
        <end position="309"/>
    </location>
</feature>